<dbReference type="EC" id="4.2.99.18" evidence="10"/>
<dbReference type="InterPro" id="IPR023170">
    <property type="entry name" value="HhH_base_excis_C"/>
</dbReference>
<evidence type="ECO:0000259" key="11">
    <source>
        <dbReference type="SMART" id="SM00478"/>
    </source>
</evidence>
<evidence type="ECO:0000256" key="9">
    <source>
        <dbReference type="ARBA" id="ARBA00023295"/>
    </source>
</evidence>
<dbReference type="GO" id="GO:0006285">
    <property type="term" value="P:base-excision repair, AP site formation"/>
    <property type="evidence" value="ECO:0007669"/>
    <property type="project" value="UniProtKB-UniRule"/>
</dbReference>
<reference evidence="12 13" key="1">
    <citation type="submission" date="2016-11" db="EMBL/GenBank/DDBJ databases">
        <title>The macronuclear genome of Stentor coeruleus: a giant cell with tiny introns.</title>
        <authorList>
            <person name="Slabodnick M."/>
            <person name="Ruby J.G."/>
            <person name="Reiff S.B."/>
            <person name="Swart E.C."/>
            <person name="Gosai S."/>
            <person name="Prabakaran S."/>
            <person name="Witkowska E."/>
            <person name="Larue G.E."/>
            <person name="Fisher S."/>
            <person name="Freeman R.M."/>
            <person name="Gunawardena J."/>
            <person name="Chu W."/>
            <person name="Stover N.A."/>
            <person name="Gregory B.D."/>
            <person name="Nowacki M."/>
            <person name="Derisi J."/>
            <person name="Roy S.W."/>
            <person name="Marshall W.F."/>
            <person name="Sood P."/>
        </authorList>
    </citation>
    <scope>NUCLEOTIDE SEQUENCE [LARGE SCALE GENOMIC DNA]</scope>
    <source>
        <strain evidence="12">WM001</strain>
    </source>
</reference>
<keyword evidence="10" id="KW-0539">Nucleus</keyword>
<dbReference type="GO" id="GO:0000703">
    <property type="term" value="F:oxidized pyrimidine nucleobase lesion DNA N-glycosylase activity"/>
    <property type="evidence" value="ECO:0007669"/>
    <property type="project" value="UniProtKB-UniRule"/>
</dbReference>
<dbReference type="GO" id="GO:0046872">
    <property type="term" value="F:metal ion binding"/>
    <property type="evidence" value="ECO:0007669"/>
    <property type="project" value="UniProtKB-KW"/>
</dbReference>
<organism evidence="12 13">
    <name type="scientific">Stentor coeruleus</name>
    <dbReference type="NCBI Taxonomy" id="5963"/>
    <lineage>
        <taxon>Eukaryota</taxon>
        <taxon>Sar</taxon>
        <taxon>Alveolata</taxon>
        <taxon>Ciliophora</taxon>
        <taxon>Postciliodesmatophora</taxon>
        <taxon>Heterotrichea</taxon>
        <taxon>Heterotrichida</taxon>
        <taxon>Stentoridae</taxon>
        <taxon>Stentor</taxon>
    </lineage>
</organism>
<dbReference type="GO" id="GO:0140078">
    <property type="term" value="F:class I DNA-(apurinic or apyrimidinic site) endonuclease activity"/>
    <property type="evidence" value="ECO:0007669"/>
    <property type="project" value="UniProtKB-EC"/>
</dbReference>
<dbReference type="PANTHER" id="PTHR43286:SF1">
    <property type="entry name" value="ENDONUCLEASE III-LIKE PROTEIN 1"/>
    <property type="match status" value="1"/>
</dbReference>
<sequence>MVKKIIRGPTGNKKVKVQWEEAYKKIAKLRDTFTAPVDIEGAATLGEDEDPKVFRFQTLVGLMLSSQTRDPVTAKKMRYLVDKGLTIESVLDRTQEQLAEDLYGVSFHNNKAKYLRKTAQILKDKFDGDIPSDYKIVSKLPGVGPKMTHLFLQICYDKVEGIAVDTHVHRIANRLGWVKTKTPIQTMKALEKLLPKEKWSEVNEILVGFGQIICKPIGPQCEKCSANELCPIGRKKIKLDDE</sequence>
<dbReference type="AlphaFoldDB" id="A0A1R2B5G5"/>
<evidence type="ECO:0000256" key="10">
    <source>
        <dbReference type="HAMAP-Rule" id="MF_03183"/>
    </source>
</evidence>
<dbReference type="GO" id="GO:0005739">
    <property type="term" value="C:mitochondrion"/>
    <property type="evidence" value="ECO:0007669"/>
    <property type="project" value="UniProtKB-SubCell"/>
</dbReference>
<keyword evidence="13" id="KW-1185">Reference proteome</keyword>
<keyword evidence="5" id="KW-0408">Iron</keyword>
<comment type="function">
    <text evidence="10">Bifunctional DNA N-glycosylase with associated apurinic/apyrimidinic (AP) lyase function that catalyzes the first step in base excision repair (BER), the primary repair pathway for the repair of oxidative DNA damage. The DNA N-glycosylase activity releases the damaged DNA base from DNA by cleaving the N-glycosidic bond, leaving an AP site. The AP lyase activity cleaves the phosphodiester bond 3' to the AP site by a beta-elimination. Primarily recognizes and repairs oxidative base damage of pyrimidines.</text>
</comment>
<keyword evidence="9 10" id="KW-0326">Glycosidase</keyword>
<protein>
    <recommendedName>
        <fullName evidence="10">Endonuclease III homolog</fullName>
        <ecNumber evidence="10">3.2.2.-</ecNumber>
        <ecNumber evidence="10">4.2.99.18</ecNumber>
    </recommendedName>
    <alternativeName>
        <fullName evidence="10">Bifunctional DNA N-glycosylase/DNA-(apurinic or apyrimidinic site) lyase</fullName>
        <shortName evidence="10">DNA glycosylase/AP lyase</shortName>
    </alternativeName>
</protein>
<dbReference type="Gene3D" id="1.10.1670.10">
    <property type="entry name" value="Helix-hairpin-Helix base-excision DNA repair enzymes (C-terminal)"/>
    <property type="match status" value="1"/>
</dbReference>
<keyword evidence="8 10" id="KW-0456">Lyase</keyword>
<name>A0A1R2B5G5_9CILI</name>
<evidence type="ECO:0000313" key="13">
    <source>
        <dbReference type="Proteomes" id="UP000187209"/>
    </source>
</evidence>
<comment type="similarity">
    <text evidence="10">Belongs to the Nth/MutY family.</text>
</comment>
<keyword evidence="6" id="KW-0411">Iron-sulfur</keyword>
<dbReference type="GO" id="GO:0005634">
    <property type="term" value="C:nucleus"/>
    <property type="evidence" value="ECO:0007669"/>
    <property type="project" value="UniProtKB-SubCell"/>
</dbReference>
<comment type="caution">
    <text evidence="12">The sequence shown here is derived from an EMBL/GenBank/DDBJ whole genome shotgun (WGS) entry which is preliminary data.</text>
</comment>
<keyword evidence="7 10" id="KW-0234">DNA repair</keyword>
<accession>A0A1R2B5G5</accession>
<dbReference type="EC" id="3.2.2.-" evidence="10"/>
<dbReference type="Pfam" id="PF00730">
    <property type="entry name" value="HhH-GPD"/>
    <property type="match status" value="1"/>
</dbReference>
<evidence type="ECO:0000256" key="6">
    <source>
        <dbReference type="ARBA" id="ARBA00023014"/>
    </source>
</evidence>
<dbReference type="OrthoDB" id="290793at2759"/>
<dbReference type="HAMAP" id="MF_03183">
    <property type="entry name" value="Endonuclease_III_Nth"/>
    <property type="match status" value="1"/>
</dbReference>
<feature type="domain" description="HhH-GPD" evidence="11">
    <location>
        <begin position="64"/>
        <end position="212"/>
    </location>
</feature>
<keyword evidence="2" id="KW-0479">Metal-binding</keyword>
<dbReference type="GO" id="GO:0051539">
    <property type="term" value="F:4 iron, 4 sulfur cluster binding"/>
    <property type="evidence" value="ECO:0007669"/>
    <property type="project" value="UniProtKB-KW"/>
</dbReference>
<dbReference type="PANTHER" id="PTHR43286">
    <property type="entry name" value="ENDONUCLEASE III-LIKE PROTEIN 1"/>
    <property type="match status" value="1"/>
</dbReference>
<evidence type="ECO:0000256" key="1">
    <source>
        <dbReference type="ARBA" id="ARBA00022485"/>
    </source>
</evidence>
<dbReference type="SUPFAM" id="SSF48150">
    <property type="entry name" value="DNA-glycosylase"/>
    <property type="match status" value="1"/>
</dbReference>
<gene>
    <name evidence="10" type="primary">NTH1</name>
    <name evidence="12" type="ORF">SteCoe_29630</name>
</gene>
<comment type="catalytic activity">
    <reaction evidence="10">
        <text>2'-deoxyribonucleotide-(2'-deoxyribose 5'-phosphate)-2'-deoxyribonucleotide-DNA = a 3'-end 2'-deoxyribonucleotide-(2,3-dehydro-2,3-deoxyribose 5'-phosphate)-DNA + a 5'-end 5'-phospho-2'-deoxyribonucleoside-DNA + H(+)</text>
        <dbReference type="Rhea" id="RHEA:66592"/>
        <dbReference type="Rhea" id="RHEA-COMP:13180"/>
        <dbReference type="Rhea" id="RHEA-COMP:16897"/>
        <dbReference type="Rhea" id="RHEA-COMP:17067"/>
        <dbReference type="ChEBI" id="CHEBI:15378"/>
        <dbReference type="ChEBI" id="CHEBI:136412"/>
        <dbReference type="ChEBI" id="CHEBI:157695"/>
        <dbReference type="ChEBI" id="CHEBI:167181"/>
        <dbReference type="EC" id="4.2.99.18"/>
    </reaction>
</comment>
<dbReference type="GO" id="GO:0006289">
    <property type="term" value="P:nucleotide-excision repair"/>
    <property type="evidence" value="ECO:0007669"/>
    <property type="project" value="TreeGrafter"/>
</dbReference>
<proteinExistence type="inferred from homology"/>
<evidence type="ECO:0000256" key="8">
    <source>
        <dbReference type="ARBA" id="ARBA00023239"/>
    </source>
</evidence>
<dbReference type="CDD" id="cd00056">
    <property type="entry name" value="ENDO3c"/>
    <property type="match status" value="1"/>
</dbReference>
<dbReference type="FunFam" id="1.10.340.30:FF:000005">
    <property type="entry name" value="Endonuclease III-like protein 1"/>
    <property type="match status" value="1"/>
</dbReference>
<comment type="subcellular location">
    <subcellularLocation>
        <location evidence="10">Nucleus</location>
    </subcellularLocation>
    <subcellularLocation>
        <location evidence="10">Mitochondrion</location>
    </subcellularLocation>
</comment>
<dbReference type="InterPro" id="IPR003265">
    <property type="entry name" value="HhH-GPD_domain"/>
</dbReference>
<evidence type="ECO:0000256" key="7">
    <source>
        <dbReference type="ARBA" id="ARBA00023204"/>
    </source>
</evidence>
<evidence type="ECO:0000313" key="12">
    <source>
        <dbReference type="EMBL" id="OMJ72018.1"/>
    </source>
</evidence>
<evidence type="ECO:0000256" key="5">
    <source>
        <dbReference type="ARBA" id="ARBA00023004"/>
    </source>
</evidence>
<keyword evidence="3 10" id="KW-0227">DNA damage</keyword>
<keyword evidence="4 10" id="KW-0378">Hydrolase</keyword>
<dbReference type="InterPro" id="IPR030841">
    <property type="entry name" value="NTH1"/>
</dbReference>
<keyword evidence="10" id="KW-0496">Mitochondrion</keyword>
<evidence type="ECO:0000256" key="4">
    <source>
        <dbReference type="ARBA" id="ARBA00022801"/>
    </source>
</evidence>
<dbReference type="Proteomes" id="UP000187209">
    <property type="component" value="Unassembled WGS sequence"/>
</dbReference>
<dbReference type="InterPro" id="IPR011257">
    <property type="entry name" value="DNA_glycosylase"/>
</dbReference>
<dbReference type="GO" id="GO:0003677">
    <property type="term" value="F:DNA binding"/>
    <property type="evidence" value="ECO:0007669"/>
    <property type="project" value="UniProtKB-UniRule"/>
</dbReference>
<dbReference type="Gene3D" id="1.10.340.30">
    <property type="entry name" value="Hypothetical protein, domain 2"/>
    <property type="match status" value="1"/>
</dbReference>
<keyword evidence="1" id="KW-0004">4Fe-4S</keyword>
<comment type="caution">
    <text evidence="10">Lacks conserved residue(s) required for the propagation of feature annotation.</text>
</comment>
<evidence type="ECO:0000256" key="2">
    <source>
        <dbReference type="ARBA" id="ARBA00022723"/>
    </source>
</evidence>
<evidence type="ECO:0000256" key="3">
    <source>
        <dbReference type="ARBA" id="ARBA00022763"/>
    </source>
</evidence>
<dbReference type="EMBL" id="MPUH01000937">
    <property type="protein sequence ID" value="OMJ72018.1"/>
    <property type="molecule type" value="Genomic_DNA"/>
</dbReference>
<dbReference type="SMART" id="SM00478">
    <property type="entry name" value="ENDO3c"/>
    <property type="match status" value="1"/>
</dbReference>